<gene>
    <name evidence="12" type="ORF">CAL28_25010</name>
</gene>
<keyword evidence="12" id="KW-0413">Isomerase</keyword>
<proteinExistence type="inferred from homology"/>
<dbReference type="GO" id="GO:0016853">
    <property type="term" value="F:isomerase activity"/>
    <property type="evidence" value="ECO:0007669"/>
    <property type="project" value="UniProtKB-KW"/>
</dbReference>
<name>A0A261UMD0_9BORD</name>
<evidence type="ECO:0000256" key="2">
    <source>
        <dbReference type="ARBA" id="ARBA00012387"/>
    </source>
</evidence>
<evidence type="ECO:0000256" key="5">
    <source>
        <dbReference type="ARBA" id="ARBA00022741"/>
    </source>
</evidence>
<evidence type="ECO:0000259" key="11">
    <source>
        <dbReference type="Pfam" id="PF22640"/>
    </source>
</evidence>
<dbReference type="InterPro" id="IPR051161">
    <property type="entry name" value="Mannose-6P_isomerase_type2"/>
</dbReference>
<sequence length="494" mass="53453">MARALMEARMPPVGADTRVAVVLAGGIGSRLWPLSNGEEPKQLARALASPSLLQRTVARLRRCASLPGHDTPMLVVCGAAHAQLTSEQLDEAAPGQWELLLEPVRRNTAPALTAAALWAARRYGDPIMIVSPADHHIDDEPALQASIAQSCRLASAGKAVSLGVDPRHPETGYGYIEIGESADEHGARVMRAFREKPDRATAAGYVEDGRHFWNTGILILRASLWLSLVGQYEPAILAACEAALPSLPKESVRHALDARAFGASPTRSIDHGVMERLPARMPHLPVVVPLRSAWSDLGSWDALWRVAGHDGRGNASRGEVALRDVEDSLVYAHTRQVVCLGLKDIVVVETAQAVLVAERGRAQELGQFAQGEAVAERAGDTQGGAVRPWGRYEVLSESTGYRVKRLFVEPGHSLSLQRHRHRSEHWMVLRGQAQVTLDGRIFTLAPGGSVSIPEGALHRLANAGSACLEVLETQLGDHCDERDIERVADRYGRA</sequence>
<dbReference type="CDD" id="cd02509">
    <property type="entry name" value="GDP-M1P_Guanylyltransferase"/>
    <property type="match status" value="1"/>
</dbReference>
<dbReference type="CDD" id="cd02213">
    <property type="entry name" value="cupin_PMI_typeII_C"/>
    <property type="match status" value="1"/>
</dbReference>
<dbReference type="EMBL" id="NEVS01000004">
    <property type="protein sequence ID" value="OZI62440.1"/>
    <property type="molecule type" value="Genomic_DNA"/>
</dbReference>
<dbReference type="InterPro" id="IPR001538">
    <property type="entry name" value="Man6P_isomerase-2_C"/>
</dbReference>
<protein>
    <recommendedName>
        <fullName evidence="2">mannose-1-phosphate guanylyltransferase</fullName>
        <ecNumber evidence="2">2.7.7.13</ecNumber>
    </recommendedName>
</protein>
<keyword evidence="13" id="KW-1185">Reference proteome</keyword>
<comment type="catalytic activity">
    <reaction evidence="7">
        <text>alpha-D-mannose 1-phosphate + GTP + H(+) = GDP-alpha-D-mannose + diphosphate</text>
        <dbReference type="Rhea" id="RHEA:15229"/>
        <dbReference type="ChEBI" id="CHEBI:15378"/>
        <dbReference type="ChEBI" id="CHEBI:33019"/>
        <dbReference type="ChEBI" id="CHEBI:37565"/>
        <dbReference type="ChEBI" id="CHEBI:57527"/>
        <dbReference type="ChEBI" id="CHEBI:58409"/>
        <dbReference type="EC" id="2.7.7.13"/>
    </reaction>
</comment>
<dbReference type="GO" id="GO:0009298">
    <property type="term" value="P:GDP-mannose biosynthetic process"/>
    <property type="evidence" value="ECO:0007669"/>
    <property type="project" value="TreeGrafter"/>
</dbReference>
<organism evidence="12 13">
    <name type="scientific">Bordetella genomosp. 11</name>
    <dbReference type="NCBI Taxonomy" id="1416808"/>
    <lineage>
        <taxon>Bacteria</taxon>
        <taxon>Pseudomonadati</taxon>
        <taxon>Pseudomonadota</taxon>
        <taxon>Betaproteobacteria</taxon>
        <taxon>Burkholderiales</taxon>
        <taxon>Alcaligenaceae</taxon>
        <taxon>Bordetella</taxon>
    </lineage>
</organism>
<dbReference type="SUPFAM" id="SSF51182">
    <property type="entry name" value="RmlC-like cupins"/>
    <property type="match status" value="1"/>
</dbReference>
<dbReference type="GO" id="GO:0000271">
    <property type="term" value="P:polysaccharide biosynthetic process"/>
    <property type="evidence" value="ECO:0007669"/>
    <property type="project" value="InterPro"/>
</dbReference>
<dbReference type="Pfam" id="PF00483">
    <property type="entry name" value="NTP_transferase"/>
    <property type="match status" value="1"/>
</dbReference>
<evidence type="ECO:0000256" key="1">
    <source>
        <dbReference type="ARBA" id="ARBA00006115"/>
    </source>
</evidence>
<dbReference type="GO" id="GO:0004475">
    <property type="term" value="F:mannose-1-phosphate guanylyltransferase (GTP) activity"/>
    <property type="evidence" value="ECO:0007669"/>
    <property type="project" value="UniProtKB-EC"/>
</dbReference>
<dbReference type="InterPro" id="IPR006375">
    <property type="entry name" value="Man1P_GuaTrfase/Man6P_Isoase"/>
</dbReference>
<evidence type="ECO:0000256" key="4">
    <source>
        <dbReference type="ARBA" id="ARBA00022695"/>
    </source>
</evidence>
<evidence type="ECO:0000256" key="6">
    <source>
        <dbReference type="ARBA" id="ARBA00023134"/>
    </source>
</evidence>
<dbReference type="InterPro" id="IPR014710">
    <property type="entry name" value="RmlC-like_jellyroll"/>
</dbReference>
<evidence type="ECO:0000256" key="8">
    <source>
        <dbReference type="RuleBase" id="RU004190"/>
    </source>
</evidence>
<dbReference type="InterPro" id="IPR054566">
    <property type="entry name" value="ManC/GMP-like_b-helix"/>
</dbReference>
<dbReference type="OrthoDB" id="9806359at2"/>
<evidence type="ECO:0000313" key="13">
    <source>
        <dbReference type="Proteomes" id="UP000215767"/>
    </source>
</evidence>
<dbReference type="EC" id="2.7.7.13" evidence="2"/>
<dbReference type="Gene3D" id="2.60.120.10">
    <property type="entry name" value="Jelly Rolls"/>
    <property type="match status" value="1"/>
</dbReference>
<accession>A0A261UMD0</accession>
<dbReference type="InterPro" id="IPR049577">
    <property type="entry name" value="GMPP_N"/>
</dbReference>
<dbReference type="PANTHER" id="PTHR46390:SF1">
    <property type="entry name" value="MANNOSE-1-PHOSPHATE GUANYLYLTRANSFERASE"/>
    <property type="match status" value="1"/>
</dbReference>
<comment type="similarity">
    <text evidence="1 8">Belongs to the mannose-6-phosphate isomerase type 2 family.</text>
</comment>
<dbReference type="InterPro" id="IPR005835">
    <property type="entry name" value="NTP_transferase_dom"/>
</dbReference>
<feature type="domain" description="Mannose-6-phosphate isomerase type II C-terminal" evidence="10">
    <location>
        <begin position="385"/>
        <end position="489"/>
    </location>
</feature>
<dbReference type="NCBIfam" id="TIGR01479">
    <property type="entry name" value="GMP_PMI"/>
    <property type="match status" value="1"/>
</dbReference>
<dbReference type="PANTHER" id="PTHR46390">
    <property type="entry name" value="MANNOSE-1-PHOSPHATE GUANYLYLTRANSFERASE"/>
    <property type="match status" value="1"/>
</dbReference>
<dbReference type="SUPFAM" id="SSF53448">
    <property type="entry name" value="Nucleotide-diphospho-sugar transferases"/>
    <property type="match status" value="1"/>
</dbReference>
<keyword evidence="6" id="KW-0342">GTP-binding</keyword>
<reference evidence="13" key="1">
    <citation type="submission" date="2017-05" db="EMBL/GenBank/DDBJ databases">
        <title>Complete and WGS of Bordetella genogroups.</title>
        <authorList>
            <person name="Spilker T."/>
            <person name="Lipuma J."/>
        </authorList>
    </citation>
    <scope>NUCLEOTIDE SEQUENCE [LARGE SCALE GENOMIC DNA]</scope>
    <source>
        <strain evidence="13">AU8856</strain>
    </source>
</reference>
<dbReference type="Gene3D" id="3.90.550.10">
    <property type="entry name" value="Spore Coat Polysaccharide Biosynthesis Protein SpsA, Chain A"/>
    <property type="match status" value="1"/>
</dbReference>
<dbReference type="InterPro" id="IPR029044">
    <property type="entry name" value="Nucleotide-diphossugar_trans"/>
</dbReference>
<keyword evidence="5" id="KW-0547">Nucleotide-binding</keyword>
<feature type="domain" description="Nucleotidyl transferase" evidence="9">
    <location>
        <begin position="20"/>
        <end position="307"/>
    </location>
</feature>
<evidence type="ECO:0000313" key="12">
    <source>
        <dbReference type="EMBL" id="OZI62440.1"/>
    </source>
</evidence>
<evidence type="ECO:0000256" key="7">
    <source>
        <dbReference type="ARBA" id="ARBA00047343"/>
    </source>
</evidence>
<dbReference type="Pfam" id="PF01050">
    <property type="entry name" value="MannoseP_isomer"/>
    <property type="match status" value="1"/>
</dbReference>
<dbReference type="InterPro" id="IPR011051">
    <property type="entry name" value="RmlC_Cupin_sf"/>
</dbReference>
<evidence type="ECO:0000256" key="3">
    <source>
        <dbReference type="ARBA" id="ARBA00022679"/>
    </source>
</evidence>
<feature type="domain" description="MannoseP isomerase/GMP-like beta-helix" evidence="11">
    <location>
        <begin position="324"/>
        <end position="364"/>
    </location>
</feature>
<evidence type="ECO:0000259" key="10">
    <source>
        <dbReference type="Pfam" id="PF01050"/>
    </source>
</evidence>
<keyword evidence="3 12" id="KW-0808">Transferase</keyword>
<dbReference type="Pfam" id="PF22640">
    <property type="entry name" value="ManC_GMP_beta-helix"/>
    <property type="match status" value="1"/>
</dbReference>
<dbReference type="AlphaFoldDB" id="A0A261UMD0"/>
<dbReference type="GO" id="GO:0005525">
    <property type="term" value="F:GTP binding"/>
    <property type="evidence" value="ECO:0007669"/>
    <property type="project" value="UniProtKB-KW"/>
</dbReference>
<dbReference type="Proteomes" id="UP000215767">
    <property type="component" value="Unassembled WGS sequence"/>
</dbReference>
<comment type="caution">
    <text evidence="12">The sequence shown here is derived from an EMBL/GenBank/DDBJ whole genome shotgun (WGS) entry which is preliminary data.</text>
</comment>
<keyword evidence="4 12" id="KW-0548">Nucleotidyltransferase</keyword>
<evidence type="ECO:0000259" key="9">
    <source>
        <dbReference type="Pfam" id="PF00483"/>
    </source>
</evidence>